<dbReference type="OrthoDB" id="9781976at2"/>
<keyword evidence="2 4" id="KW-1133">Transmembrane helix</keyword>
<dbReference type="GO" id="GO:0022857">
    <property type="term" value="F:transmembrane transporter activity"/>
    <property type="evidence" value="ECO:0007669"/>
    <property type="project" value="InterPro"/>
</dbReference>
<dbReference type="PANTHER" id="PTHR23521:SF3">
    <property type="entry name" value="MFS TRANSPORTER"/>
    <property type="match status" value="1"/>
</dbReference>
<dbReference type="SUPFAM" id="SSF103473">
    <property type="entry name" value="MFS general substrate transporter"/>
    <property type="match status" value="1"/>
</dbReference>
<feature type="transmembrane region" description="Helical" evidence="4">
    <location>
        <begin position="284"/>
        <end position="304"/>
    </location>
</feature>
<evidence type="ECO:0000256" key="2">
    <source>
        <dbReference type="ARBA" id="ARBA00022989"/>
    </source>
</evidence>
<feature type="transmembrane region" description="Helical" evidence="4">
    <location>
        <begin position="98"/>
        <end position="115"/>
    </location>
</feature>
<evidence type="ECO:0000313" key="6">
    <source>
        <dbReference type="Proteomes" id="UP000198697"/>
    </source>
</evidence>
<dbReference type="Pfam" id="PF07690">
    <property type="entry name" value="MFS_1"/>
    <property type="match status" value="1"/>
</dbReference>
<dbReference type="InterPro" id="IPR036259">
    <property type="entry name" value="MFS_trans_sf"/>
</dbReference>
<sequence length="409" mass="41237">MSRILPTIVLAQFCCTSLWFAGNAVAPELAARVGQPASFGAALTSAVQLGFIGGTLVFALLAVADRFSPSRVFFVSALLAAGCNLALNLPGLGAPGLLAARVLTGFFLAGIYPVGMKLAADYYEAGLGRSLGFLVGALVLGTAFPHLLRGLGELGGSGGGAGGPLPWQLVTVGTSALAALGGTVLVLLVPDGPFRRAGQRLKPGALLAGFREPEFRAAALGYFGHMWELYTFWAFVPVVLAAWQAAHPAAASFSGPLAAFGIIGVGSLGCVGAGLLAQRRGARPVAAGALALSGLCCLASPLVLGGGSAGGLLAFLGFWGLVVVADSPLLSTLVASSAPAPTRATALTLVTCLGFALTIASLQLTSRLVPLLDPRYLLAPLALGPLLGLWGLLGRVVVGNTTIYKTPVA</sequence>
<dbReference type="EMBL" id="FOHS01000002">
    <property type="protein sequence ID" value="SET48342.1"/>
    <property type="molecule type" value="Genomic_DNA"/>
</dbReference>
<feature type="transmembrane region" description="Helical" evidence="4">
    <location>
        <begin position="376"/>
        <end position="398"/>
    </location>
</feature>
<evidence type="ECO:0000256" key="4">
    <source>
        <dbReference type="SAM" id="Phobius"/>
    </source>
</evidence>
<organism evidence="5 6">
    <name type="scientific">Hymenobacter actinosclerus</name>
    <dbReference type="NCBI Taxonomy" id="82805"/>
    <lineage>
        <taxon>Bacteria</taxon>
        <taxon>Pseudomonadati</taxon>
        <taxon>Bacteroidota</taxon>
        <taxon>Cytophagia</taxon>
        <taxon>Cytophagales</taxon>
        <taxon>Hymenobacteraceae</taxon>
        <taxon>Hymenobacter</taxon>
    </lineage>
</organism>
<dbReference type="STRING" id="82805.SAMN04487998_1977"/>
<feature type="transmembrane region" description="Helical" evidence="4">
    <location>
        <begin position="346"/>
        <end position="364"/>
    </location>
</feature>
<feature type="transmembrane region" description="Helical" evidence="4">
    <location>
        <begin position="310"/>
        <end position="334"/>
    </location>
</feature>
<evidence type="ECO:0000313" key="5">
    <source>
        <dbReference type="EMBL" id="SET48342.1"/>
    </source>
</evidence>
<keyword evidence="6" id="KW-1185">Reference proteome</keyword>
<feature type="transmembrane region" description="Helical" evidence="4">
    <location>
        <begin position="229"/>
        <end position="246"/>
    </location>
</feature>
<feature type="transmembrane region" description="Helical" evidence="4">
    <location>
        <begin position="72"/>
        <end position="92"/>
    </location>
</feature>
<protein>
    <submittedName>
        <fullName evidence="5">Major Facilitator Superfamily protein</fullName>
    </submittedName>
</protein>
<dbReference type="AlphaFoldDB" id="A0A1I0ES89"/>
<dbReference type="Gene3D" id="1.20.1250.20">
    <property type="entry name" value="MFS general substrate transporter like domains"/>
    <property type="match status" value="1"/>
</dbReference>
<feature type="transmembrane region" description="Helical" evidence="4">
    <location>
        <begin position="40"/>
        <end position="63"/>
    </location>
</feature>
<feature type="transmembrane region" description="Helical" evidence="4">
    <location>
        <begin position="258"/>
        <end position="277"/>
    </location>
</feature>
<name>A0A1I0ES89_9BACT</name>
<reference evidence="6" key="1">
    <citation type="submission" date="2016-10" db="EMBL/GenBank/DDBJ databases">
        <authorList>
            <person name="Varghese N."/>
            <person name="Submissions S."/>
        </authorList>
    </citation>
    <scope>NUCLEOTIDE SEQUENCE [LARGE SCALE GENOMIC DNA]</scope>
    <source>
        <strain evidence="6">DSM 15310</strain>
    </source>
</reference>
<evidence type="ECO:0000256" key="3">
    <source>
        <dbReference type="ARBA" id="ARBA00023136"/>
    </source>
</evidence>
<keyword evidence="1 4" id="KW-0812">Transmembrane</keyword>
<evidence type="ECO:0000256" key="1">
    <source>
        <dbReference type="ARBA" id="ARBA00022692"/>
    </source>
</evidence>
<dbReference type="PANTHER" id="PTHR23521">
    <property type="entry name" value="TRANSPORTER MFS SUPERFAMILY"/>
    <property type="match status" value="1"/>
</dbReference>
<dbReference type="Proteomes" id="UP000198697">
    <property type="component" value="Unassembled WGS sequence"/>
</dbReference>
<gene>
    <name evidence="5" type="ORF">SAMN04487998_1977</name>
</gene>
<dbReference type="GO" id="GO:0005886">
    <property type="term" value="C:plasma membrane"/>
    <property type="evidence" value="ECO:0007669"/>
    <property type="project" value="TreeGrafter"/>
</dbReference>
<accession>A0A1I0ES89</accession>
<dbReference type="InterPro" id="IPR011701">
    <property type="entry name" value="MFS"/>
</dbReference>
<dbReference type="RefSeq" id="WP_092770888.1">
    <property type="nucleotide sequence ID" value="NZ_FOHS01000002.1"/>
</dbReference>
<feature type="transmembrane region" description="Helical" evidence="4">
    <location>
        <begin position="167"/>
        <end position="190"/>
    </location>
</feature>
<feature type="transmembrane region" description="Helical" evidence="4">
    <location>
        <begin position="127"/>
        <end position="147"/>
    </location>
</feature>
<keyword evidence="3 4" id="KW-0472">Membrane</keyword>
<proteinExistence type="predicted"/>